<dbReference type="SUPFAM" id="SSF81321">
    <property type="entry name" value="Family A G protein-coupled receptor-like"/>
    <property type="match status" value="1"/>
</dbReference>
<dbReference type="InterPro" id="IPR017452">
    <property type="entry name" value="GPCR_Rhodpsn_7TM"/>
</dbReference>
<keyword evidence="10" id="KW-1185">Reference proteome</keyword>
<sequence length="288" mass="32611">MSNSTRYTTIVLAGYMDVGEIKYLYFTILLLLYITIILANSLLIGVISVERTLHEPMYMFLCSLSVNELYGSAAFFPAILTHMLSKSHEVPIAHCYVQIFSLYTYASVELGNLAIMSYDRYTAICYPLLYSSIMTDTRVYTLIGLVWLISIMCKVWCDNYLIVKLACSDTTVSNIYGTVGSIISILVPLLLIIYSYIQIWRACLTSSAETTQKAILTCTPHIASLLNFSFGCSFEMFSSRFNKVYMPPVLRVIISVYFVICPPLLNPIMYGIRLTKIKMAFKTKINHS</sequence>
<comment type="similarity">
    <text evidence="6">Belongs to the G-protein coupled receptor 1 family.</text>
</comment>
<dbReference type="AlphaFoldDB" id="A0A3B1JEU8"/>
<keyword evidence="4 7" id="KW-0472">Membrane</keyword>
<reference evidence="10" key="1">
    <citation type="submission" date="2013-03" db="EMBL/GenBank/DDBJ databases">
        <authorList>
            <person name="Jeffery W."/>
            <person name="Warren W."/>
            <person name="Wilson R.K."/>
        </authorList>
    </citation>
    <scope>NUCLEOTIDE SEQUENCE</scope>
    <source>
        <strain evidence="10">female</strain>
    </source>
</reference>
<dbReference type="GO" id="GO:0016020">
    <property type="term" value="C:membrane"/>
    <property type="evidence" value="ECO:0007669"/>
    <property type="project" value="UniProtKB-SubCell"/>
</dbReference>
<dbReference type="PROSITE" id="PS50262">
    <property type="entry name" value="G_PROTEIN_RECEP_F1_2"/>
    <property type="match status" value="1"/>
</dbReference>
<dbReference type="PRINTS" id="PR00237">
    <property type="entry name" value="GPCRRHODOPSN"/>
</dbReference>
<comment type="subcellular location">
    <subcellularLocation>
        <location evidence="1">Membrane</location>
        <topology evidence="1">Multi-pass membrane protein</topology>
    </subcellularLocation>
</comment>
<keyword evidence="6" id="KW-0297">G-protein coupled receptor</keyword>
<organism evidence="9 10">
    <name type="scientific">Astyanax mexicanus</name>
    <name type="common">Blind cave fish</name>
    <name type="synonym">Astyanax fasciatus mexicanus</name>
    <dbReference type="NCBI Taxonomy" id="7994"/>
    <lineage>
        <taxon>Eukaryota</taxon>
        <taxon>Metazoa</taxon>
        <taxon>Chordata</taxon>
        <taxon>Craniata</taxon>
        <taxon>Vertebrata</taxon>
        <taxon>Euteleostomi</taxon>
        <taxon>Actinopterygii</taxon>
        <taxon>Neopterygii</taxon>
        <taxon>Teleostei</taxon>
        <taxon>Ostariophysi</taxon>
        <taxon>Characiformes</taxon>
        <taxon>Characoidei</taxon>
        <taxon>Acestrorhamphidae</taxon>
        <taxon>Acestrorhamphinae</taxon>
        <taxon>Astyanax</taxon>
    </lineage>
</organism>
<dbReference type="InterPro" id="IPR052921">
    <property type="entry name" value="GPCR1_Superfamily_Member"/>
</dbReference>
<dbReference type="InterPro" id="IPR000276">
    <property type="entry name" value="GPCR_Rhodpsn"/>
</dbReference>
<feature type="transmembrane region" description="Helical" evidence="7">
    <location>
        <begin position="100"/>
        <end position="118"/>
    </location>
</feature>
<dbReference type="InterPro" id="IPR000725">
    <property type="entry name" value="Olfact_rcpt"/>
</dbReference>
<evidence type="ECO:0000256" key="6">
    <source>
        <dbReference type="RuleBase" id="RU000688"/>
    </source>
</evidence>
<keyword evidence="2 6" id="KW-0812">Transmembrane</keyword>
<reference evidence="9" key="3">
    <citation type="submission" date="2025-08" db="UniProtKB">
        <authorList>
            <consortium name="Ensembl"/>
        </authorList>
    </citation>
    <scope>IDENTIFICATION</scope>
</reference>
<dbReference type="Ensembl" id="ENSAMXT00000052977.1">
    <property type="protein sequence ID" value="ENSAMXP00000040828.1"/>
    <property type="gene ID" value="ENSAMXG00000040463.1"/>
</dbReference>
<dbReference type="InParanoid" id="A0A3B1JEU8"/>
<keyword evidence="3 7" id="KW-1133">Transmembrane helix</keyword>
<dbReference type="Gene3D" id="1.20.1070.10">
    <property type="entry name" value="Rhodopsin 7-helix transmembrane proteins"/>
    <property type="match status" value="1"/>
</dbReference>
<evidence type="ECO:0000259" key="8">
    <source>
        <dbReference type="PROSITE" id="PS50262"/>
    </source>
</evidence>
<reference evidence="9" key="4">
    <citation type="submission" date="2025-09" db="UniProtKB">
        <authorList>
            <consortium name="Ensembl"/>
        </authorList>
    </citation>
    <scope>IDENTIFICATION</scope>
</reference>
<protein>
    <submittedName>
        <fullName evidence="9">Odorant receptor, family 63, subfamily B, member 1</fullName>
    </submittedName>
</protein>
<reference evidence="10" key="2">
    <citation type="journal article" date="2014" name="Nat. Commun.">
        <title>The cavefish genome reveals candidate genes for eye loss.</title>
        <authorList>
            <person name="McGaugh S.E."/>
            <person name="Gross J.B."/>
            <person name="Aken B."/>
            <person name="Blin M."/>
            <person name="Borowsky R."/>
            <person name="Chalopin D."/>
            <person name="Hinaux H."/>
            <person name="Jeffery W.R."/>
            <person name="Keene A."/>
            <person name="Ma L."/>
            <person name="Minx P."/>
            <person name="Murphy D."/>
            <person name="O'Quin K.E."/>
            <person name="Retaux S."/>
            <person name="Rohner N."/>
            <person name="Searle S.M."/>
            <person name="Stahl B.A."/>
            <person name="Tabin C."/>
            <person name="Volff J.N."/>
            <person name="Yoshizawa M."/>
            <person name="Warren W.C."/>
        </authorList>
    </citation>
    <scope>NUCLEOTIDE SEQUENCE [LARGE SCALE GENOMIC DNA]</scope>
    <source>
        <strain evidence="10">female</strain>
    </source>
</reference>
<evidence type="ECO:0000256" key="4">
    <source>
        <dbReference type="ARBA" id="ARBA00023136"/>
    </source>
</evidence>
<feature type="transmembrane region" description="Helical" evidence="7">
    <location>
        <begin position="139"/>
        <end position="163"/>
    </location>
</feature>
<dbReference type="Pfam" id="PF13853">
    <property type="entry name" value="7tm_4"/>
    <property type="match status" value="1"/>
</dbReference>
<feature type="transmembrane region" description="Helical" evidence="7">
    <location>
        <begin position="249"/>
        <end position="272"/>
    </location>
</feature>
<dbReference type="GO" id="GO:0004930">
    <property type="term" value="F:G protein-coupled receptor activity"/>
    <property type="evidence" value="ECO:0007669"/>
    <property type="project" value="UniProtKB-KW"/>
</dbReference>
<evidence type="ECO:0000256" key="2">
    <source>
        <dbReference type="ARBA" id="ARBA00022692"/>
    </source>
</evidence>
<dbReference type="PANTHER" id="PTHR26451">
    <property type="entry name" value="G_PROTEIN_RECEP_F1_2 DOMAIN-CONTAINING PROTEIN"/>
    <property type="match status" value="1"/>
</dbReference>
<evidence type="ECO:0000256" key="5">
    <source>
        <dbReference type="ARBA" id="ARBA00023224"/>
    </source>
</evidence>
<evidence type="ECO:0000313" key="9">
    <source>
        <dbReference type="Ensembl" id="ENSAMXP00000040828.1"/>
    </source>
</evidence>
<feature type="transmembrane region" description="Helical" evidence="7">
    <location>
        <begin position="218"/>
        <end position="237"/>
    </location>
</feature>
<evidence type="ECO:0000256" key="7">
    <source>
        <dbReference type="SAM" id="Phobius"/>
    </source>
</evidence>
<feature type="transmembrane region" description="Helical" evidence="7">
    <location>
        <begin position="23"/>
        <end position="46"/>
    </location>
</feature>
<evidence type="ECO:0000256" key="3">
    <source>
        <dbReference type="ARBA" id="ARBA00022989"/>
    </source>
</evidence>
<dbReference type="GO" id="GO:0004984">
    <property type="term" value="F:olfactory receptor activity"/>
    <property type="evidence" value="ECO:0007669"/>
    <property type="project" value="InterPro"/>
</dbReference>
<proteinExistence type="inferred from homology"/>
<accession>A0A3B1JEU8</accession>
<dbReference type="Proteomes" id="UP000018467">
    <property type="component" value="Unassembled WGS sequence"/>
</dbReference>
<keyword evidence="5 6" id="KW-0807">Transducer</keyword>
<evidence type="ECO:0000256" key="1">
    <source>
        <dbReference type="ARBA" id="ARBA00004141"/>
    </source>
</evidence>
<feature type="domain" description="G-protein coupled receptors family 1 profile" evidence="8">
    <location>
        <begin position="39"/>
        <end position="270"/>
    </location>
</feature>
<dbReference type="PROSITE" id="PS00237">
    <property type="entry name" value="G_PROTEIN_RECEP_F1_1"/>
    <property type="match status" value="1"/>
</dbReference>
<dbReference type="GO" id="GO:0005549">
    <property type="term" value="F:odorant binding"/>
    <property type="evidence" value="ECO:0007669"/>
    <property type="project" value="TreeGrafter"/>
</dbReference>
<name>A0A3B1JEU8_ASTMX</name>
<keyword evidence="6" id="KW-0675">Receptor</keyword>
<evidence type="ECO:0000313" key="10">
    <source>
        <dbReference type="Proteomes" id="UP000018467"/>
    </source>
</evidence>
<dbReference type="GeneTree" id="ENSGT00950000183048"/>
<dbReference type="PANTHER" id="PTHR26451:SF885">
    <property type="entry name" value="OLFACTORY RECEPTOR"/>
    <property type="match status" value="1"/>
</dbReference>
<feature type="transmembrane region" description="Helical" evidence="7">
    <location>
        <begin position="58"/>
        <end position="80"/>
    </location>
</feature>
<feature type="transmembrane region" description="Helical" evidence="7">
    <location>
        <begin position="175"/>
        <end position="197"/>
    </location>
</feature>